<dbReference type="NCBIfam" id="TIGR02239">
    <property type="entry name" value="recomb_RAD51"/>
    <property type="match status" value="1"/>
</dbReference>
<dbReference type="GO" id="GO:0042148">
    <property type="term" value="P:DNA strand invasion"/>
    <property type="evidence" value="ECO:0007669"/>
    <property type="project" value="TreeGrafter"/>
</dbReference>
<dbReference type="Pfam" id="PF08423">
    <property type="entry name" value="Rad51"/>
    <property type="match status" value="1"/>
</dbReference>
<dbReference type="GO" id="GO:0007131">
    <property type="term" value="P:reciprocal meiotic recombination"/>
    <property type="evidence" value="ECO:0007669"/>
    <property type="project" value="TreeGrafter"/>
</dbReference>
<dbReference type="CDD" id="cd19513">
    <property type="entry name" value="Rad51"/>
    <property type="match status" value="1"/>
</dbReference>
<dbReference type="SUPFAM" id="SSF47794">
    <property type="entry name" value="Rad51 N-terminal domain-like"/>
    <property type="match status" value="1"/>
</dbReference>
<comment type="function">
    <text evidence="7">Binds to single and double-stranded DNA and exhibits DNA-dependent ATPase activity. Underwinds duplex DNA.</text>
</comment>
<dbReference type="FunFam" id="1.10.150.20:FF:000008">
    <property type="entry name" value="DNA repair protein RAD51 homolog"/>
    <property type="match status" value="1"/>
</dbReference>
<dbReference type="PIRSF" id="PIRSF005856">
    <property type="entry name" value="Rad51"/>
    <property type="match status" value="1"/>
</dbReference>
<comment type="similarity">
    <text evidence="2 7">Belongs to the RecA family. RAD51 subfamily.</text>
</comment>
<feature type="region of interest" description="Disordered" evidence="8">
    <location>
        <begin position="1"/>
        <end position="22"/>
    </location>
</feature>
<evidence type="ECO:0000256" key="4">
    <source>
        <dbReference type="ARBA" id="ARBA00022840"/>
    </source>
</evidence>
<dbReference type="SUPFAM" id="SSF52540">
    <property type="entry name" value="P-loop containing nucleoside triphosphate hydrolases"/>
    <property type="match status" value="1"/>
</dbReference>
<evidence type="ECO:0000313" key="11">
    <source>
        <dbReference type="EMBL" id="SPQ97444.1"/>
    </source>
</evidence>
<dbReference type="GO" id="GO:0000794">
    <property type="term" value="C:condensed nuclear chromosome"/>
    <property type="evidence" value="ECO:0007669"/>
    <property type="project" value="TreeGrafter"/>
</dbReference>
<keyword evidence="7" id="KW-0227">DNA damage</keyword>
<dbReference type="SMART" id="SM00382">
    <property type="entry name" value="AAA"/>
    <property type="match status" value="1"/>
</dbReference>
<dbReference type="GO" id="GO:0003690">
    <property type="term" value="F:double-stranded DNA binding"/>
    <property type="evidence" value="ECO:0007669"/>
    <property type="project" value="InterPro"/>
</dbReference>
<accession>A0A3P3YB94</accession>
<protein>
    <recommendedName>
        <fullName evidence="7">DNA repair protein RAD51 homolog</fullName>
    </recommendedName>
</protein>
<dbReference type="InterPro" id="IPR020588">
    <property type="entry name" value="RecA_ATP-bd"/>
</dbReference>
<evidence type="ECO:0000256" key="2">
    <source>
        <dbReference type="ARBA" id="ARBA00007095"/>
    </source>
</evidence>
<dbReference type="InterPro" id="IPR010995">
    <property type="entry name" value="DNA_repair_Rad51/TF_NusA_a-hlx"/>
</dbReference>
<evidence type="ECO:0000256" key="1">
    <source>
        <dbReference type="ARBA" id="ARBA00004123"/>
    </source>
</evidence>
<dbReference type="GO" id="GO:0070192">
    <property type="term" value="P:chromosome organization involved in meiotic cell cycle"/>
    <property type="evidence" value="ECO:0007669"/>
    <property type="project" value="TreeGrafter"/>
</dbReference>
<organism evidence="11 12">
    <name type="scientific">Plasmodiophora brassicae</name>
    <name type="common">Clubroot disease agent</name>
    <dbReference type="NCBI Taxonomy" id="37360"/>
    <lineage>
        <taxon>Eukaryota</taxon>
        <taxon>Sar</taxon>
        <taxon>Rhizaria</taxon>
        <taxon>Endomyxa</taxon>
        <taxon>Phytomyxea</taxon>
        <taxon>Plasmodiophorida</taxon>
        <taxon>Plasmodiophoridae</taxon>
        <taxon>Plasmodiophora</taxon>
    </lineage>
</organism>
<dbReference type="PROSITE" id="PS50163">
    <property type="entry name" value="RECA_3"/>
    <property type="match status" value="1"/>
</dbReference>
<dbReference type="GO" id="GO:0006312">
    <property type="term" value="P:mitotic recombination"/>
    <property type="evidence" value="ECO:0007669"/>
    <property type="project" value="TreeGrafter"/>
</dbReference>
<keyword evidence="7" id="KW-0234">DNA repair</keyword>
<proteinExistence type="inferred from homology"/>
<evidence type="ECO:0000256" key="7">
    <source>
        <dbReference type="RuleBase" id="RU364139"/>
    </source>
</evidence>
<evidence type="ECO:0000259" key="9">
    <source>
        <dbReference type="PROSITE" id="PS50162"/>
    </source>
</evidence>
<evidence type="ECO:0000259" key="10">
    <source>
        <dbReference type="PROSITE" id="PS50163"/>
    </source>
</evidence>
<dbReference type="GO" id="GO:0000150">
    <property type="term" value="F:DNA strand exchange activity"/>
    <property type="evidence" value="ECO:0007669"/>
    <property type="project" value="InterPro"/>
</dbReference>
<dbReference type="InterPro" id="IPR016467">
    <property type="entry name" value="DNA_recomb/repair_RecA-like"/>
</dbReference>
<keyword evidence="3 6" id="KW-0547">Nucleotide-binding</keyword>
<feature type="compositionally biased region" description="Low complexity" evidence="8">
    <location>
        <begin position="1"/>
        <end position="13"/>
    </location>
</feature>
<dbReference type="PANTHER" id="PTHR22942:SF39">
    <property type="entry name" value="DNA REPAIR PROTEIN RAD51 HOMOLOG 1"/>
    <property type="match status" value="1"/>
</dbReference>
<evidence type="ECO:0000256" key="3">
    <source>
        <dbReference type="ARBA" id="ARBA00022741"/>
    </source>
</evidence>
<dbReference type="PANTHER" id="PTHR22942">
    <property type="entry name" value="RECA/RAD51/RADA DNA STRAND-PAIRING FAMILY MEMBER"/>
    <property type="match status" value="1"/>
</dbReference>
<dbReference type="Gene3D" id="1.10.150.20">
    <property type="entry name" value="5' to 3' exonuclease, C-terminal subdomain"/>
    <property type="match status" value="1"/>
</dbReference>
<evidence type="ECO:0000256" key="8">
    <source>
        <dbReference type="SAM" id="MobiDB-lite"/>
    </source>
</evidence>
<feature type="domain" description="RecA family profile 2" evidence="10">
    <location>
        <begin position="277"/>
        <end position="340"/>
    </location>
</feature>
<dbReference type="AlphaFoldDB" id="A0A3P3YB94"/>
<keyword evidence="5 7" id="KW-0539">Nucleus</keyword>
<dbReference type="InterPro" id="IPR020587">
    <property type="entry name" value="RecA_monomer-monomer_interface"/>
</dbReference>
<dbReference type="GO" id="GO:1990426">
    <property type="term" value="P:mitotic recombination-dependent replication fork processing"/>
    <property type="evidence" value="ECO:0007669"/>
    <property type="project" value="InterPro"/>
</dbReference>
<name>A0A3P3YB94_PLABS</name>
<feature type="domain" description="RecA family profile 1" evidence="9">
    <location>
        <begin position="98"/>
        <end position="269"/>
    </location>
</feature>
<gene>
    <name evidence="11" type="ORF">PLBR_LOCUS4659</name>
</gene>
<evidence type="ECO:0000313" key="12">
    <source>
        <dbReference type="Proteomes" id="UP000290189"/>
    </source>
</evidence>
<dbReference type="Pfam" id="PF14520">
    <property type="entry name" value="HHH_5"/>
    <property type="match status" value="1"/>
</dbReference>
<dbReference type="GO" id="GO:0000730">
    <property type="term" value="P:DNA recombinase assembly"/>
    <property type="evidence" value="ECO:0007669"/>
    <property type="project" value="TreeGrafter"/>
</dbReference>
<dbReference type="GO" id="GO:0003697">
    <property type="term" value="F:single-stranded DNA binding"/>
    <property type="evidence" value="ECO:0007669"/>
    <property type="project" value="InterPro"/>
</dbReference>
<reference evidence="11 12" key="1">
    <citation type="submission" date="2018-03" db="EMBL/GenBank/DDBJ databases">
        <authorList>
            <person name="Fogelqvist J."/>
        </authorList>
    </citation>
    <scope>NUCLEOTIDE SEQUENCE [LARGE SCALE GENOMIC DNA]</scope>
</reference>
<dbReference type="InterPro" id="IPR011941">
    <property type="entry name" value="DNA_recomb/repair_Rad51"/>
</dbReference>
<dbReference type="InterPro" id="IPR027417">
    <property type="entry name" value="P-loop_NTPase"/>
</dbReference>
<dbReference type="InterPro" id="IPR013632">
    <property type="entry name" value="Rad51_C"/>
</dbReference>
<keyword evidence="11" id="KW-0496">Mitochondrion</keyword>
<dbReference type="Proteomes" id="UP000290189">
    <property type="component" value="Unassembled WGS sequence"/>
</dbReference>
<keyword evidence="4 6" id="KW-0067">ATP-binding</keyword>
<dbReference type="FunFam" id="3.40.50.300:FF:000092">
    <property type="entry name" value="DNA repair protein Rad51 homolog"/>
    <property type="match status" value="1"/>
</dbReference>
<dbReference type="InterPro" id="IPR003593">
    <property type="entry name" value="AAA+_ATPase"/>
</dbReference>
<evidence type="ECO:0000256" key="6">
    <source>
        <dbReference type="RuleBase" id="RU003422"/>
    </source>
</evidence>
<dbReference type="PROSITE" id="PS50162">
    <property type="entry name" value="RECA_2"/>
    <property type="match status" value="1"/>
</dbReference>
<dbReference type="Gene3D" id="3.40.50.300">
    <property type="entry name" value="P-loop containing nucleotide triphosphate hydrolases"/>
    <property type="match status" value="1"/>
</dbReference>
<dbReference type="GO" id="GO:0005524">
    <property type="term" value="F:ATP binding"/>
    <property type="evidence" value="ECO:0007669"/>
    <property type="project" value="UniProtKB-KW"/>
</dbReference>
<comment type="subcellular location">
    <subcellularLocation>
        <location evidence="1 7">Nucleus</location>
    </subcellularLocation>
</comment>
<dbReference type="EMBL" id="OVEO01000007">
    <property type="protein sequence ID" value="SPQ97444.1"/>
    <property type="molecule type" value="Genomic_DNA"/>
</dbReference>
<geneLocation type="mitochondrion" evidence="11"/>
<keyword evidence="7" id="KW-0238">DNA-binding</keyword>
<keyword evidence="7" id="KW-0233">DNA recombination</keyword>
<sequence>MADQYAYRQQQQGQEEEEDRGPTLIEKLETRGLNAADIKKLKDAGFHTVEAVAYATRKALIAIKGITEAKADKLLQEASKLVPMGFQTAAEWYQKRKDLIRLSTGSRAFDELLQGGIEAGSITEIFGEFRTGKTQICHTLCVVAQLPYENGGGQGKVLYIDTEGTFRAERLDPIAERFGVDSNDILNNVVCARAHNTDHQMTLLQDASALLSQDHYALVVVDSATALYRTDYSGRGQLADRQTHLGRFLRGLQGIADQFGVAVVITNQVVATVDGGMAMFNPDPKKPVGGHIMGHASQTRLSLRKGRGNTRVCKIYDSPCLPESEATFSITEQGIGDDAD</sequence>
<dbReference type="NCBIfam" id="NF003301">
    <property type="entry name" value="PRK04301.1"/>
    <property type="match status" value="1"/>
</dbReference>
<dbReference type="GO" id="GO:0140664">
    <property type="term" value="F:ATP-dependent DNA damage sensor activity"/>
    <property type="evidence" value="ECO:0007669"/>
    <property type="project" value="InterPro"/>
</dbReference>
<evidence type="ECO:0000256" key="5">
    <source>
        <dbReference type="ARBA" id="ARBA00023242"/>
    </source>
</evidence>